<dbReference type="EMBL" id="FOXA01000011">
    <property type="protein sequence ID" value="SFP72305.1"/>
    <property type="molecule type" value="Genomic_DNA"/>
</dbReference>
<feature type="compositionally biased region" description="Low complexity" evidence="1">
    <location>
        <begin position="102"/>
        <end position="114"/>
    </location>
</feature>
<evidence type="ECO:0000256" key="1">
    <source>
        <dbReference type="SAM" id="MobiDB-lite"/>
    </source>
</evidence>
<name>A0A1I5SNL2_9RHOB</name>
<feature type="compositionally biased region" description="Low complexity" evidence="1">
    <location>
        <begin position="64"/>
        <end position="75"/>
    </location>
</feature>
<proteinExistence type="predicted"/>
<organism evidence="2 3">
    <name type="scientific">Tranquillimonas alkanivorans</name>
    <dbReference type="NCBI Taxonomy" id="441119"/>
    <lineage>
        <taxon>Bacteria</taxon>
        <taxon>Pseudomonadati</taxon>
        <taxon>Pseudomonadota</taxon>
        <taxon>Alphaproteobacteria</taxon>
        <taxon>Rhodobacterales</taxon>
        <taxon>Roseobacteraceae</taxon>
        <taxon>Tranquillimonas</taxon>
    </lineage>
</organism>
<feature type="compositionally biased region" description="Basic and acidic residues" evidence="1">
    <location>
        <begin position="86"/>
        <end position="99"/>
    </location>
</feature>
<evidence type="ECO:0000313" key="2">
    <source>
        <dbReference type="EMBL" id="SFP72305.1"/>
    </source>
</evidence>
<evidence type="ECO:0000313" key="3">
    <source>
        <dbReference type="Proteomes" id="UP000199356"/>
    </source>
</evidence>
<reference evidence="2 3" key="1">
    <citation type="submission" date="2016-10" db="EMBL/GenBank/DDBJ databases">
        <authorList>
            <person name="de Groot N.N."/>
        </authorList>
    </citation>
    <scope>NUCLEOTIDE SEQUENCE [LARGE SCALE GENOMIC DNA]</scope>
    <source>
        <strain evidence="2 3">DSM 19547</strain>
    </source>
</reference>
<feature type="compositionally biased region" description="Basic and acidic residues" evidence="1">
    <location>
        <begin position="115"/>
        <end position="125"/>
    </location>
</feature>
<protein>
    <submittedName>
        <fullName evidence="2">Uncharacterized protein</fullName>
    </submittedName>
</protein>
<dbReference type="AlphaFoldDB" id="A0A1I5SNL2"/>
<feature type="region of interest" description="Disordered" evidence="1">
    <location>
        <begin position="37"/>
        <end position="145"/>
    </location>
</feature>
<accession>A0A1I5SNL2</accession>
<sequence>MVQVGSVSAPPGAAVGTPARPAFAPFAVKDTQMVRGDIIADTGPPETARPVEPISSAEGTALRAGPPLLTADPDPLTGPPPSFDHMPLDRVRESLKRPPEPGAAEAEQRAAAIGERGRDREDQPSRRAAYTPEISGKPGGLNVLR</sequence>
<gene>
    <name evidence="2" type="ORF">SAMN04488047_111111</name>
</gene>
<dbReference type="Proteomes" id="UP000199356">
    <property type="component" value="Unassembled WGS sequence"/>
</dbReference>
<keyword evidence="3" id="KW-1185">Reference proteome</keyword>